<evidence type="ECO:0000313" key="2">
    <source>
        <dbReference type="Proteomes" id="UP001501294"/>
    </source>
</evidence>
<reference evidence="2" key="1">
    <citation type="journal article" date="2019" name="Int. J. Syst. Evol. Microbiol.">
        <title>The Global Catalogue of Microorganisms (GCM) 10K type strain sequencing project: providing services to taxonomists for standard genome sequencing and annotation.</title>
        <authorList>
            <consortium name="The Broad Institute Genomics Platform"/>
            <consortium name="The Broad Institute Genome Sequencing Center for Infectious Disease"/>
            <person name="Wu L."/>
            <person name="Ma J."/>
        </authorList>
    </citation>
    <scope>NUCLEOTIDE SEQUENCE [LARGE SCALE GENOMIC DNA]</scope>
    <source>
        <strain evidence="2">JCM 17727</strain>
    </source>
</reference>
<sequence length="45" mass="5021">MRAALNEKFGQAAQGNEGLIRGFKVLKINVKKDYQKRLTGGWGDI</sequence>
<dbReference type="Proteomes" id="UP001501294">
    <property type="component" value="Unassembled WGS sequence"/>
</dbReference>
<gene>
    <name evidence="1" type="ORF">GCM10023150_23200</name>
</gene>
<accession>A0ABP8I965</accession>
<organism evidence="1 2">
    <name type="scientific">Kangiella taiwanensis</name>
    <dbReference type="NCBI Taxonomy" id="1079179"/>
    <lineage>
        <taxon>Bacteria</taxon>
        <taxon>Pseudomonadati</taxon>
        <taxon>Pseudomonadota</taxon>
        <taxon>Gammaproteobacteria</taxon>
        <taxon>Kangiellales</taxon>
        <taxon>Kangiellaceae</taxon>
        <taxon>Kangiella</taxon>
    </lineage>
</organism>
<proteinExistence type="predicted"/>
<protein>
    <submittedName>
        <fullName evidence="1">Uncharacterized protein</fullName>
    </submittedName>
</protein>
<evidence type="ECO:0000313" key="1">
    <source>
        <dbReference type="EMBL" id="GAA4354047.1"/>
    </source>
</evidence>
<keyword evidence="2" id="KW-1185">Reference proteome</keyword>
<name>A0ABP8I965_9GAMM</name>
<dbReference type="EMBL" id="BAABFU010000004">
    <property type="protein sequence ID" value="GAA4354047.1"/>
    <property type="molecule type" value="Genomic_DNA"/>
</dbReference>
<comment type="caution">
    <text evidence="1">The sequence shown here is derived from an EMBL/GenBank/DDBJ whole genome shotgun (WGS) entry which is preliminary data.</text>
</comment>